<dbReference type="PROSITE" id="PS50090">
    <property type="entry name" value="MYB_LIKE"/>
    <property type="match status" value="3"/>
</dbReference>
<feature type="domain" description="Myb-like" evidence="2">
    <location>
        <begin position="22"/>
        <end position="84"/>
    </location>
</feature>
<dbReference type="EMBL" id="HBIN01012030">
    <property type="protein sequence ID" value="CAE0438819.1"/>
    <property type="molecule type" value="Transcribed_RNA"/>
</dbReference>
<evidence type="ECO:0000259" key="3">
    <source>
        <dbReference type="PROSITE" id="PS51294"/>
    </source>
</evidence>
<gene>
    <name evidence="4" type="ORF">ASTO00021_LOCUS9041</name>
</gene>
<dbReference type="InterPro" id="IPR050560">
    <property type="entry name" value="MYB_TF"/>
</dbReference>
<feature type="domain" description="Myb-like" evidence="2">
    <location>
        <begin position="142"/>
        <end position="184"/>
    </location>
</feature>
<dbReference type="SMART" id="SM00717">
    <property type="entry name" value="SANT"/>
    <property type="match status" value="3"/>
</dbReference>
<dbReference type="GO" id="GO:0000981">
    <property type="term" value="F:DNA-binding transcription factor activity, RNA polymerase II-specific"/>
    <property type="evidence" value="ECO:0007669"/>
    <property type="project" value="TreeGrafter"/>
</dbReference>
<feature type="domain" description="HTH myb-type" evidence="3">
    <location>
        <begin position="85"/>
        <end position="139"/>
    </location>
</feature>
<name>A0A7S3LRD5_9STRA</name>
<feature type="region of interest" description="Disordered" evidence="1">
    <location>
        <begin position="1"/>
        <end position="30"/>
    </location>
</feature>
<evidence type="ECO:0000256" key="1">
    <source>
        <dbReference type="SAM" id="MobiDB-lite"/>
    </source>
</evidence>
<organism evidence="4">
    <name type="scientific">Aplanochytrium stocchinoi</name>
    <dbReference type="NCBI Taxonomy" id="215587"/>
    <lineage>
        <taxon>Eukaryota</taxon>
        <taxon>Sar</taxon>
        <taxon>Stramenopiles</taxon>
        <taxon>Bigyra</taxon>
        <taxon>Labyrinthulomycetes</taxon>
        <taxon>Thraustochytrida</taxon>
        <taxon>Thraustochytriidae</taxon>
        <taxon>Aplanochytrium</taxon>
    </lineage>
</organism>
<dbReference type="InterPro" id="IPR001005">
    <property type="entry name" value="SANT/Myb"/>
</dbReference>
<dbReference type="Pfam" id="PF13921">
    <property type="entry name" value="Myb_DNA-bind_6"/>
    <property type="match status" value="1"/>
</dbReference>
<feature type="domain" description="Myb-like" evidence="2">
    <location>
        <begin position="85"/>
        <end position="135"/>
    </location>
</feature>
<feature type="domain" description="HTH myb-type" evidence="3">
    <location>
        <begin position="142"/>
        <end position="188"/>
    </location>
</feature>
<dbReference type="CDD" id="cd00167">
    <property type="entry name" value="SANT"/>
    <property type="match status" value="3"/>
</dbReference>
<dbReference type="PANTHER" id="PTHR45614">
    <property type="entry name" value="MYB PROTEIN-RELATED"/>
    <property type="match status" value="1"/>
</dbReference>
<dbReference type="Pfam" id="PF00249">
    <property type="entry name" value="Myb_DNA-binding"/>
    <property type="match status" value="1"/>
</dbReference>
<proteinExistence type="predicted"/>
<sequence>MGMKRQRSDSGGTEEDGFDPSQQTAKKLSWTEFEDSKLVAAVEAGSSGRNSDGSLKIELPWCEIAKCLPNRNGKQCRERWCFNLDPCVKRGNWTAREDAILIKAQQRFGNQWIQVARFLKGRTENSVKTRFKSIVRAGEREWTEEEDDLILDMHSRIGCKWTLIKSFFPERTANAIKVRYRMIRKGKKLEKIPLGSPRQVWYQRNLIDQIDLNQILWEIELRKQKSAYCSRNESKKTRFINANNTENDNSVTIQKQNPAPKCDTGLSETKRYPNSTTILTSPVTAGITIKSLAQTLQTRRHEQPPQIQPLLSQNILPSKIVSPYGNLLSPRYCNSESLNLDCKPQLPSVPVASIFAHLMQCQENLCLQTTQFLLFQKAFACQNAL</sequence>
<dbReference type="SUPFAM" id="SSF46689">
    <property type="entry name" value="Homeodomain-like"/>
    <property type="match status" value="2"/>
</dbReference>
<dbReference type="InterPro" id="IPR017930">
    <property type="entry name" value="Myb_dom"/>
</dbReference>
<dbReference type="GO" id="GO:0005634">
    <property type="term" value="C:nucleus"/>
    <property type="evidence" value="ECO:0007669"/>
    <property type="project" value="TreeGrafter"/>
</dbReference>
<evidence type="ECO:0000259" key="2">
    <source>
        <dbReference type="PROSITE" id="PS50090"/>
    </source>
</evidence>
<protein>
    <submittedName>
        <fullName evidence="4">Uncharacterized protein</fullName>
    </submittedName>
</protein>
<dbReference type="AlphaFoldDB" id="A0A7S3LRD5"/>
<reference evidence="4" key="1">
    <citation type="submission" date="2021-01" db="EMBL/GenBank/DDBJ databases">
        <authorList>
            <person name="Corre E."/>
            <person name="Pelletier E."/>
            <person name="Niang G."/>
            <person name="Scheremetjew M."/>
            <person name="Finn R."/>
            <person name="Kale V."/>
            <person name="Holt S."/>
            <person name="Cochrane G."/>
            <person name="Meng A."/>
            <person name="Brown T."/>
            <person name="Cohen L."/>
        </authorList>
    </citation>
    <scope>NUCLEOTIDE SEQUENCE</scope>
    <source>
        <strain evidence="4">GSBS06</strain>
    </source>
</reference>
<accession>A0A7S3LRD5</accession>
<dbReference type="InterPro" id="IPR009057">
    <property type="entry name" value="Homeodomain-like_sf"/>
</dbReference>
<evidence type="ECO:0000313" key="4">
    <source>
        <dbReference type="EMBL" id="CAE0438819.1"/>
    </source>
</evidence>
<dbReference type="Gene3D" id="1.10.10.60">
    <property type="entry name" value="Homeodomain-like"/>
    <property type="match status" value="3"/>
</dbReference>
<dbReference type="GO" id="GO:0000978">
    <property type="term" value="F:RNA polymerase II cis-regulatory region sequence-specific DNA binding"/>
    <property type="evidence" value="ECO:0007669"/>
    <property type="project" value="TreeGrafter"/>
</dbReference>
<dbReference type="PROSITE" id="PS51294">
    <property type="entry name" value="HTH_MYB"/>
    <property type="match status" value="2"/>
</dbReference>